<evidence type="ECO:0000256" key="6">
    <source>
        <dbReference type="RuleBase" id="RU361277"/>
    </source>
</evidence>
<dbReference type="GO" id="GO:0008270">
    <property type="term" value="F:zinc ion binding"/>
    <property type="evidence" value="ECO:0007669"/>
    <property type="project" value="InterPro"/>
</dbReference>
<dbReference type="InterPro" id="IPR013149">
    <property type="entry name" value="ADH-like_C"/>
</dbReference>
<dbReference type="InterPro" id="IPR002328">
    <property type="entry name" value="ADH_Zn_CS"/>
</dbReference>
<keyword evidence="2 6" id="KW-0862">Zinc</keyword>
<dbReference type="InterPro" id="IPR013154">
    <property type="entry name" value="ADH-like_N"/>
</dbReference>
<organism evidence="9 10">
    <name type="scientific">Infirmifilum uzonense</name>
    <dbReference type="NCBI Taxonomy" id="1550241"/>
    <lineage>
        <taxon>Archaea</taxon>
        <taxon>Thermoproteota</taxon>
        <taxon>Thermoprotei</taxon>
        <taxon>Thermofilales</taxon>
        <taxon>Thermofilaceae</taxon>
        <taxon>Infirmifilum</taxon>
    </lineage>
</organism>
<dbReference type="PANTHER" id="PTHR43401">
    <property type="entry name" value="L-THREONINE 3-DEHYDROGENASE"/>
    <property type="match status" value="1"/>
</dbReference>
<sequence>MRAAILKAPRSVEVKEISDLKIGKGEILIKVHTVGVCPTDIRYYLGLSKPELWDGRLEYGSSSYGLTGHEVSGVVEEVGEDVNGVTPGELVVPDSYVSCLDCFFCRDGRHNLCPRKLAVGRGYAEFMKVPAKWVHKIPEKLPLDVAAYAEPLAVVLNSVRKLKIEPSEVVLVVGGGPMGVLSALVVRALGAIPIISEVKEERIEFARRLGINAYTPVEAKQVVYSLSNGLGADKVTITALSRETMAFALENSRNGSIIALFGSIHPRSEPQTDLNNIHYAEKIVVGVSDYQLKDMDVALRMLKEKTVQVQELVTAVYPLESIADAFEEAISGRQMKIQVRVSE</sequence>
<dbReference type="HOGENOM" id="CLU_026673_11_0_2"/>
<evidence type="ECO:0000256" key="5">
    <source>
        <dbReference type="ARBA" id="ARBA00023277"/>
    </source>
</evidence>
<dbReference type="InterPro" id="IPR036291">
    <property type="entry name" value="NAD(P)-bd_dom_sf"/>
</dbReference>
<keyword evidence="5" id="KW-0119">Carbohydrate metabolism</keyword>
<dbReference type="PROSITE" id="PS00059">
    <property type="entry name" value="ADH_ZINC"/>
    <property type="match status" value="1"/>
</dbReference>
<dbReference type="InterPro" id="IPR011032">
    <property type="entry name" value="GroES-like_sf"/>
</dbReference>
<dbReference type="PANTHER" id="PTHR43401:SF2">
    <property type="entry name" value="L-THREONINE 3-DEHYDROGENASE"/>
    <property type="match status" value="1"/>
</dbReference>
<dbReference type="PATRIC" id="fig|1550241.5.peg.450"/>
<dbReference type="SUPFAM" id="SSF51735">
    <property type="entry name" value="NAD(P)-binding Rossmann-fold domains"/>
    <property type="match status" value="1"/>
</dbReference>
<dbReference type="Gene3D" id="3.40.50.720">
    <property type="entry name" value="NAD(P)-binding Rossmann-like Domain"/>
    <property type="match status" value="1"/>
</dbReference>
<dbReference type="AlphaFoldDB" id="A0A0F7FHK5"/>
<feature type="domain" description="Alcohol dehydrogenase-like C-terminal" evidence="7">
    <location>
        <begin position="177"/>
        <end position="303"/>
    </location>
</feature>
<keyword evidence="3" id="KW-0521">NADP</keyword>
<evidence type="ECO:0000256" key="2">
    <source>
        <dbReference type="ARBA" id="ARBA00022833"/>
    </source>
</evidence>
<dbReference type="GO" id="GO:0016616">
    <property type="term" value="F:oxidoreductase activity, acting on the CH-OH group of donors, NAD or NADP as acceptor"/>
    <property type="evidence" value="ECO:0007669"/>
    <property type="project" value="UniProtKB-ARBA"/>
</dbReference>
<evidence type="ECO:0000256" key="1">
    <source>
        <dbReference type="ARBA" id="ARBA00022723"/>
    </source>
</evidence>
<dbReference type="SUPFAM" id="SSF50129">
    <property type="entry name" value="GroES-like"/>
    <property type="match status" value="1"/>
</dbReference>
<feature type="domain" description="Alcohol dehydrogenase-like N-terminal" evidence="8">
    <location>
        <begin position="23"/>
        <end position="139"/>
    </location>
</feature>
<evidence type="ECO:0000256" key="3">
    <source>
        <dbReference type="ARBA" id="ARBA00022857"/>
    </source>
</evidence>
<dbReference type="GO" id="GO:0051262">
    <property type="term" value="P:protein tetramerization"/>
    <property type="evidence" value="ECO:0007669"/>
    <property type="project" value="UniProtKB-ARBA"/>
</dbReference>
<dbReference type="GO" id="GO:0043168">
    <property type="term" value="F:anion binding"/>
    <property type="evidence" value="ECO:0007669"/>
    <property type="project" value="UniProtKB-ARBA"/>
</dbReference>
<evidence type="ECO:0000313" key="9">
    <source>
        <dbReference type="EMBL" id="AKG38322.1"/>
    </source>
</evidence>
<evidence type="ECO:0008006" key="11">
    <source>
        <dbReference type="Google" id="ProtNLM"/>
    </source>
</evidence>
<proteinExistence type="inferred from homology"/>
<dbReference type="KEGG" id="thf:MA03_02205"/>
<dbReference type="Gene3D" id="3.90.180.10">
    <property type="entry name" value="Medium-chain alcohol dehydrogenases, catalytic domain"/>
    <property type="match status" value="1"/>
</dbReference>
<dbReference type="EMBL" id="CP009961">
    <property type="protein sequence ID" value="AKG38322.1"/>
    <property type="molecule type" value="Genomic_DNA"/>
</dbReference>
<protein>
    <recommendedName>
        <fullName evidence="11">Enoyl reductase (ER) domain-containing protein</fullName>
    </recommendedName>
</protein>
<comment type="similarity">
    <text evidence="6">Belongs to the zinc-containing alcohol dehydrogenase family.</text>
</comment>
<dbReference type="OrthoDB" id="73567at2157"/>
<evidence type="ECO:0000313" key="10">
    <source>
        <dbReference type="Proteomes" id="UP000067434"/>
    </source>
</evidence>
<dbReference type="RefSeq" id="WP_052883709.1">
    <property type="nucleotide sequence ID" value="NZ_CP009961.1"/>
</dbReference>
<dbReference type="GeneID" id="25401006"/>
<name>A0A0F7FHK5_9CREN</name>
<accession>A0A0F7FHK5</accession>
<dbReference type="InterPro" id="IPR050129">
    <property type="entry name" value="Zn_alcohol_dh"/>
</dbReference>
<comment type="cofactor">
    <cofactor evidence="6">
        <name>Zn(2+)</name>
        <dbReference type="ChEBI" id="CHEBI:29105"/>
    </cofactor>
</comment>
<evidence type="ECO:0000259" key="7">
    <source>
        <dbReference type="Pfam" id="PF00107"/>
    </source>
</evidence>
<dbReference type="GO" id="GO:0030554">
    <property type="term" value="F:adenyl nucleotide binding"/>
    <property type="evidence" value="ECO:0007669"/>
    <property type="project" value="UniProtKB-ARBA"/>
</dbReference>
<dbReference type="STRING" id="1550241.MA03_02205"/>
<keyword evidence="10" id="KW-1185">Reference proteome</keyword>
<reference evidence="9 10" key="1">
    <citation type="journal article" date="2015" name="Stand. Genomic Sci.">
        <title>Complete genome sequence of and proposal of Thermofilum uzonense sp. nov. a novel hyperthermophilic crenarchaeon and emended description of the genus Thermofilum.</title>
        <authorList>
            <person name="Toshchakov S.V."/>
            <person name="Korzhenkov A.A."/>
            <person name="Samarov N.I."/>
            <person name="Mazunin I.O."/>
            <person name="Mozhey O.I."/>
            <person name="Shmyr I.S."/>
            <person name="Derbikova K.S."/>
            <person name="Taranov E.A."/>
            <person name="Dominova I.N."/>
            <person name="Bonch-Osmolovskaya E.A."/>
            <person name="Patrushev M.V."/>
            <person name="Podosokorskaya O.A."/>
            <person name="Kublanov I.V."/>
        </authorList>
    </citation>
    <scope>NUCLEOTIDE SEQUENCE [LARGE SCALE GENOMIC DNA]</scope>
    <source>
        <strain evidence="9 10">1807-2</strain>
    </source>
</reference>
<keyword evidence="1 6" id="KW-0479">Metal-binding</keyword>
<gene>
    <name evidence="9" type="ORF">MA03_02205</name>
</gene>
<evidence type="ECO:0000259" key="8">
    <source>
        <dbReference type="Pfam" id="PF08240"/>
    </source>
</evidence>
<dbReference type="Proteomes" id="UP000067434">
    <property type="component" value="Chromosome"/>
</dbReference>
<dbReference type="Pfam" id="PF00107">
    <property type="entry name" value="ADH_zinc_N"/>
    <property type="match status" value="1"/>
</dbReference>
<keyword evidence="4" id="KW-0560">Oxidoreductase</keyword>
<evidence type="ECO:0000256" key="4">
    <source>
        <dbReference type="ARBA" id="ARBA00023002"/>
    </source>
</evidence>
<dbReference type="Pfam" id="PF08240">
    <property type="entry name" value="ADH_N"/>
    <property type="match status" value="1"/>
</dbReference>